<organism evidence="1">
    <name type="scientific">uncultured Caudovirales phage</name>
    <dbReference type="NCBI Taxonomy" id="2100421"/>
    <lineage>
        <taxon>Viruses</taxon>
        <taxon>Duplodnaviria</taxon>
        <taxon>Heunggongvirae</taxon>
        <taxon>Uroviricota</taxon>
        <taxon>Caudoviricetes</taxon>
        <taxon>Peduoviridae</taxon>
        <taxon>Maltschvirus</taxon>
        <taxon>Maltschvirus maltsch</taxon>
    </lineage>
</organism>
<sequence length="65" mass="7244">MKYKCETPEGLIAEILINTNTDERGLLLKRVASILRNDAQGFTAGVIQWAAEIYDYDHKSACGDL</sequence>
<protein>
    <submittedName>
        <fullName evidence="1">Uncharacterized protein</fullName>
    </submittedName>
</protein>
<proteinExistence type="predicted"/>
<dbReference type="EMBL" id="LR796256">
    <property type="protein sequence ID" value="CAB4132032.1"/>
    <property type="molecule type" value="Genomic_DNA"/>
</dbReference>
<gene>
    <name evidence="1" type="ORF">UFOVP138_21</name>
</gene>
<evidence type="ECO:0000313" key="1">
    <source>
        <dbReference type="EMBL" id="CAB4132032.1"/>
    </source>
</evidence>
<accession>A0A6J5LEL6</accession>
<reference evidence="1" key="1">
    <citation type="submission" date="2020-04" db="EMBL/GenBank/DDBJ databases">
        <authorList>
            <person name="Chiriac C."/>
            <person name="Salcher M."/>
            <person name="Ghai R."/>
            <person name="Kavagutti S V."/>
        </authorList>
    </citation>
    <scope>NUCLEOTIDE SEQUENCE</scope>
</reference>
<name>A0A6J5LEL6_9CAUD</name>